<comment type="caution">
    <text evidence="10">The sequence shown here is derived from an EMBL/GenBank/DDBJ whole genome shotgun (WGS) entry which is preliminary data.</text>
</comment>
<feature type="transmembrane region" description="Helical" evidence="8">
    <location>
        <begin position="42"/>
        <end position="60"/>
    </location>
</feature>
<evidence type="ECO:0000256" key="3">
    <source>
        <dbReference type="ARBA" id="ARBA00022448"/>
    </source>
</evidence>
<dbReference type="Proteomes" id="UP000516437">
    <property type="component" value="Chromosome 8"/>
</dbReference>
<feature type="transmembrane region" description="Helical" evidence="8">
    <location>
        <begin position="530"/>
        <end position="550"/>
    </location>
</feature>
<evidence type="ECO:0000256" key="9">
    <source>
        <dbReference type="SAM" id="MobiDB-lite"/>
    </source>
</evidence>
<comment type="subcellular location">
    <subcellularLocation>
        <location evidence="1 8">Membrane</location>
        <topology evidence="1 8">Multi-pass membrane protein</topology>
    </subcellularLocation>
</comment>
<dbReference type="GO" id="GO:0005886">
    <property type="term" value="C:plasma membrane"/>
    <property type="evidence" value="ECO:0007669"/>
    <property type="project" value="TreeGrafter"/>
</dbReference>
<organism evidence="10 11">
    <name type="scientific">Morella rubra</name>
    <name type="common">Chinese bayberry</name>
    <dbReference type="NCBI Taxonomy" id="262757"/>
    <lineage>
        <taxon>Eukaryota</taxon>
        <taxon>Viridiplantae</taxon>
        <taxon>Streptophyta</taxon>
        <taxon>Embryophyta</taxon>
        <taxon>Tracheophyta</taxon>
        <taxon>Spermatophyta</taxon>
        <taxon>Magnoliopsida</taxon>
        <taxon>eudicotyledons</taxon>
        <taxon>Gunneridae</taxon>
        <taxon>Pentapetalae</taxon>
        <taxon>rosids</taxon>
        <taxon>fabids</taxon>
        <taxon>Fagales</taxon>
        <taxon>Myricaceae</taxon>
        <taxon>Morella</taxon>
    </lineage>
</organism>
<feature type="transmembrane region" description="Helical" evidence="8">
    <location>
        <begin position="104"/>
        <end position="125"/>
    </location>
</feature>
<feature type="transmembrane region" description="Helical" evidence="8">
    <location>
        <begin position="132"/>
        <end position="154"/>
    </location>
</feature>
<evidence type="ECO:0000313" key="11">
    <source>
        <dbReference type="Proteomes" id="UP000516437"/>
    </source>
</evidence>
<keyword evidence="6 8" id="KW-0472">Membrane</keyword>
<keyword evidence="3 8" id="KW-0813">Transport</keyword>
<evidence type="ECO:0000256" key="4">
    <source>
        <dbReference type="ARBA" id="ARBA00022692"/>
    </source>
</evidence>
<comment type="caution">
    <text evidence="8">Lacks conserved residue(s) required for the propagation of feature annotation.</text>
</comment>
<name>A0A6A1UWV6_9ROSI</name>
<evidence type="ECO:0000256" key="8">
    <source>
        <dbReference type="RuleBase" id="RU362108"/>
    </source>
</evidence>
<proteinExistence type="inferred from homology"/>
<keyword evidence="4 8" id="KW-0812">Transmembrane</keyword>
<dbReference type="NCBIfam" id="TIGR00946">
    <property type="entry name" value="2a69"/>
    <property type="match status" value="1"/>
</dbReference>
<dbReference type="InterPro" id="IPR014024">
    <property type="entry name" value="Auxin_eff_plant"/>
</dbReference>
<comment type="similarity">
    <text evidence="2 8">Belongs to the auxin efflux carrier (TC 2.A.69.1) family.</text>
</comment>
<dbReference type="PANTHER" id="PTHR31752:SF4">
    <property type="entry name" value="AUXIN EFFLUX CARRIER COMPONENT 2"/>
    <property type="match status" value="1"/>
</dbReference>
<evidence type="ECO:0000313" key="10">
    <source>
        <dbReference type="EMBL" id="KAB1204308.1"/>
    </source>
</evidence>
<feature type="compositionally biased region" description="Basic and acidic residues" evidence="9">
    <location>
        <begin position="387"/>
        <end position="401"/>
    </location>
</feature>
<evidence type="ECO:0000256" key="7">
    <source>
        <dbReference type="ARBA" id="ARBA00023294"/>
    </source>
</evidence>
<dbReference type="GO" id="GO:0009734">
    <property type="term" value="P:auxin-activated signaling pathway"/>
    <property type="evidence" value="ECO:0007669"/>
    <property type="project" value="UniProtKB-UniRule"/>
</dbReference>
<reference evidence="10 11" key="1">
    <citation type="journal article" date="2019" name="Plant Biotechnol. J.">
        <title>The red bayberry genome and genetic basis of sex determination.</title>
        <authorList>
            <person name="Jia H.M."/>
            <person name="Jia H.J."/>
            <person name="Cai Q.L."/>
            <person name="Wang Y."/>
            <person name="Zhao H.B."/>
            <person name="Yang W.F."/>
            <person name="Wang G.Y."/>
            <person name="Li Y.H."/>
            <person name="Zhan D.L."/>
            <person name="Shen Y.T."/>
            <person name="Niu Q.F."/>
            <person name="Chang L."/>
            <person name="Qiu J."/>
            <person name="Zhao L."/>
            <person name="Xie H.B."/>
            <person name="Fu W.Y."/>
            <person name="Jin J."/>
            <person name="Li X.W."/>
            <person name="Jiao Y."/>
            <person name="Zhou C.C."/>
            <person name="Tu T."/>
            <person name="Chai C.Y."/>
            <person name="Gao J.L."/>
            <person name="Fan L.J."/>
            <person name="van de Weg E."/>
            <person name="Wang J.Y."/>
            <person name="Gao Z.S."/>
        </authorList>
    </citation>
    <scope>NUCLEOTIDE SEQUENCE [LARGE SCALE GENOMIC DNA]</scope>
    <source>
        <tissue evidence="10">Leaves</tissue>
    </source>
</reference>
<dbReference type="GO" id="GO:0010329">
    <property type="term" value="F:auxin efflux transmembrane transporter activity"/>
    <property type="evidence" value="ECO:0007669"/>
    <property type="project" value="TreeGrafter"/>
</dbReference>
<dbReference type="InterPro" id="IPR004776">
    <property type="entry name" value="Mem_transp_PIN-like"/>
</dbReference>
<evidence type="ECO:0000256" key="6">
    <source>
        <dbReference type="ARBA" id="ARBA00023136"/>
    </source>
</evidence>
<accession>A0A6A1UWV6</accession>
<dbReference type="GO" id="GO:0005783">
    <property type="term" value="C:endoplasmic reticulum"/>
    <property type="evidence" value="ECO:0007669"/>
    <property type="project" value="TreeGrafter"/>
</dbReference>
<keyword evidence="11" id="KW-1185">Reference proteome</keyword>
<dbReference type="InterPro" id="IPR051107">
    <property type="entry name" value="Auxin_Efflux_Carrier"/>
</dbReference>
<dbReference type="AlphaFoldDB" id="A0A6A1UWV6"/>
<evidence type="ECO:0000256" key="5">
    <source>
        <dbReference type="ARBA" id="ARBA00022989"/>
    </source>
</evidence>
<dbReference type="OrthoDB" id="1539097at2759"/>
<dbReference type="GO" id="GO:0009926">
    <property type="term" value="P:auxin polar transport"/>
    <property type="evidence" value="ECO:0007669"/>
    <property type="project" value="TreeGrafter"/>
</dbReference>
<feature type="transmembrane region" description="Helical" evidence="8">
    <location>
        <begin position="7"/>
        <end position="30"/>
    </location>
</feature>
<dbReference type="Pfam" id="PF03547">
    <property type="entry name" value="Mem_trans"/>
    <property type="match status" value="1"/>
</dbReference>
<evidence type="ECO:0000256" key="1">
    <source>
        <dbReference type="ARBA" id="ARBA00004141"/>
    </source>
</evidence>
<keyword evidence="7 8" id="KW-0927">Auxin signaling pathway</keyword>
<feature type="transmembrane region" description="Helical" evidence="8">
    <location>
        <begin position="562"/>
        <end position="581"/>
    </location>
</feature>
<feature type="region of interest" description="Disordered" evidence="9">
    <location>
        <begin position="376"/>
        <end position="411"/>
    </location>
</feature>
<feature type="transmembrane region" description="Helical" evidence="8">
    <location>
        <begin position="502"/>
        <end position="524"/>
    </location>
</feature>
<sequence length="584" mass="64153">MISGKDLYHVIATIVPLYVAMLLGFVSVKWWKIFTPEQCAGINRFVAVLVVPLLSFEIIASNDLSTMNFRFIAGDSLQKVVVLVALFLWQTFSKSGSLEWTITLFSLSTLPNNLLIGIPTMTAMYGEMSRSLMVQIVVFQGLIWYNLVICMFEFRAAKLFIAEQFPETAGSINSFKVESDVLSLNGHEPLQADANIVEGGKLHVVVRRETASSRVSSSNKSLRLNSISSSNPRASNLTGAEIYSVQFSGELMPWVSSFNKRELYPMFESKSPSPKHGYTNSCQWGLPDFFLHETKPRSTLNVEEIFSIRNKKRSRSMSGEVFKGGQLSSYPPPDLKRFGSSGSGLPLDTARGDGAVPNKDLHMFVWSTSTPRVPEANISLETSASGGEDKSPERESEEGMKFTRSGSQYSCRKPHQMPPIAVVTRLVLIMVWRKLIRNPNTYASVLGLVWSIIASRCHVKMPTIVEGSISIMSKGGLGMAQFSLGSFMALQPKFIACGKSMAAFSMVVRFLIGPAVIAATSSAIRIHGVLFQTIIVQAALPLAIGPFVFAKEYGVHPEIISTAIIFGLLLAVPVALLYYVLLGL</sequence>
<evidence type="ECO:0000256" key="2">
    <source>
        <dbReference type="ARBA" id="ARBA00009177"/>
    </source>
</evidence>
<keyword evidence="5 8" id="KW-1133">Transmembrane helix</keyword>
<dbReference type="PANTHER" id="PTHR31752">
    <property type="entry name" value="AUXIN EFFLUX CARRIER COMPONENT 1B-RELATED"/>
    <property type="match status" value="1"/>
</dbReference>
<protein>
    <recommendedName>
        <fullName evidence="8">Auxin efflux carrier component</fullName>
    </recommendedName>
</protein>
<comment type="function">
    <text evidence="8">May act as a component of the auxin efflux carrier.</text>
</comment>
<dbReference type="EMBL" id="RXIC02000026">
    <property type="protein sequence ID" value="KAB1204308.1"/>
    <property type="molecule type" value="Genomic_DNA"/>
</dbReference>
<gene>
    <name evidence="10" type="ORF">CJ030_MR8G004638</name>
</gene>